<sequence length="76" mass="8000">MSAPSASKSPSLLVQATREGESPVSMRTHAVKRARLRLGNAEGQASTGSESVTINTLLEHVSPQLSEASFFSLTSN</sequence>
<accession>A0A9N9URK5</accession>
<feature type="compositionally biased region" description="Low complexity" evidence="1">
    <location>
        <begin position="1"/>
        <end position="13"/>
    </location>
</feature>
<proteinExistence type="predicted"/>
<name>A0A9N9URK5_9HYPO</name>
<feature type="region of interest" description="Disordered" evidence="1">
    <location>
        <begin position="1"/>
        <end position="28"/>
    </location>
</feature>
<evidence type="ECO:0000313" key="3">
    <source>
        <dbReference type="Proteomes" id="UP000754883"/>
    </source>
</evidence>
<gene>
    <name evidence="2" type="ORF">CBYS24578_00017687</name>
</gene>
<reference evidence="2" key="1">
    <citation type="submission" date="2021-10" db="EMBL/GenBank/DDBJ databases">
        <authorList>
            <person name="Piombo E."/>
        </authorList>
    </citation>
    <scope>NUCLEOTIDE SEQUENCE</scope>
</reference>
<comment type="caution">
    <text evidence="2">The sequence shown here is derived from an EMBL/GenBank/DDBJ whole genome shotgun (WGS) entry which is preliminary data.</text>
</comment>
<keyword evidence="3" id="KW-1185">Reference proteome</keyword>
<evidence type="ECO:0000313" key="2">
    <source>
        <dbReference type="EMBL" id="CAH0000769.1"/>
    </source>
</evidence>
<evidence type="ECO:0000256" key="1">
    <source>
        <dbReference type="SAM" id="MobiDB-lite"/>
    </source>
</evidence>
<dbReference type="AlphaFoldDB" id="A0A9N9URK5"/>
<dbReference type="EMBL" id="CABFNO020001555">
    <property type="protein sequence ID" value="CAH0000769.1"/>
    <property type="molecule type" value="Genomic_DNA"/>
</dbReference>
<protein>
    <submittedName>
        <fullName evidence="2">Uncharacterized protein</fullName>
    </submittedName>
</protein>
<organism evidence="2 3">
    <name type="scientific">Clonostachys byssicola</name>
    <dbReference type="NCBI Taxonomy" id="160290"/>
    <lineage>
        <taxon>Eukaryota</taxon>
        <taxon>Fungi</taxon>
        <taxon>Dikarya</taxon>
        <taxon>Ascomycota</taxon>
        <taxon>Pezizomycotina</taxon>
        <taxon>Sordariomycetes</taxon>
        <taxon>Hypocreomycetidae</taxon>
        <taxon>Hypocreales</taxon>
        <taxon>Bionectriaceae</taxon>
        <taxon>Clonostachys</taxon>
    </lineage>
</organism>
<dbReference type="Proteomes" id="UP000754883">
    <property type="component" value="Unassembled WGS sequence"/>
</dbReference>